<evidence type="ECO:0000313" key="2">
    <source>
        <dbReference type="EMBL" id="ETO78159.1"/>
    </source>
</evidence>
<dbReference type="OrthoDB" id="111407at2759"/>
<reference evidence="2 3" key="1">
    <citation type="submission" date="2013-11" db="EMBL/GenBank/DDBJ databases">
        <title>The Genome Sequence of Phytophthora parasitica P1976.</title>
        <authorList>
            <consortium name="The Broad Institute Genomics Platform"/>
            <person name="Russ C."/>
            <person name="Tyler B."/>
            <person name="Panabieres F."/>
            <person name="Shan W."/>
            <person name="Tripathy S."/>
            <person name="Grunwald N."/>
            <person name="Machado M."/>
            <person name="Johnson C.S."/>
            <person name="Walker B."/>
            <person name="Young S."/>
            <person name="Zeng Q."/>
            <person name="Gargeya S."/>
            <person name="Fitzgerald M."/>
            <person name="Haas B."/>
            <person name="Abouelleil A."/>
            <person name="Allen A.W."/>
            <person name="Alvarado L."/>
            <person name="Arachchi H.M."/>
            <person name="Berlin A.M."/>
            <person name="Chapman S.B."/>
            <person name="Gainer-Dewar J."/>
            <person name="Goldberg J."/>
            <person name="Griggs A."/>
            <person name="Gujja S."/>
            <person name="Hansen M."/>
            <person name="Howarth C."/>
            <person name="Imamovic A."/>
            <person name="Ireland A."/>
            <person name="Larimer J."/>
            <person name="McCowan C."/>
            <person name="Murphy C."/>
            <person name="Pearson M."/>
            <person name="Poon T.W."/>
            <person name="Priest M."/>
            <person name="Roberts A."/>
            <person name="Saif S."/>
            <person name="Shea T."/>
            <person name="Sisk P."/>
            <person name="Sykes S."/>
            <person name="Wortman J."/>
            <person name="Nusbaum C."/>
            <person name="Birren B."/>
        </authorList>
    </citation>
    <scope>NUCLEOTIDE SEQUENCE [LARGE SCALE GENOMIC DNA]</scope>
    <source>
        <strain evidence="2 3">P1976</strain>
    </source>
</reference>
<dbReference type="EMBL" id="ANJA01001221">
    <property type="protein sequence ID" value="ETO78159.1"/>
    <property type="molecule type" value="Genomic_DNA"/>
</dbReference>
<feature type="chain" id="PRO_5001754126" evidence="1">
    <location>
        <begin position="38"/>
        <end position="528"/>
    </location>
</feature>
<keyword evidence="1" id="KW-0732">Signal</keyword>
<accession>A0A081AGZ8</accession>
<dbReference type="AlphaFoldDB" id="A0A081AGZ8"/>
<organism evidence="2 3">
    <name type="scientific">Phytophthora nicotianae P1976</name>
    <dbReference type="NCBI Taxonomy" id="1317066"/>
    <lineage>
        <taxon>Eukaryota</taxon>
        <taxon>Sar</taxon>
        <taxon>Stramenopiles</taxon>
        <taxon>Oomycota</taxon>
        <taxon>Peronosporomycetes</taxon>
        <taxon>Peronosporales</taxon>
        <taxon>Peronosporaceae</taxon>
        <taxon>Phytophthora</taxon>
    </lineage>
</organism>
<gene>
    <name evidence="2" type="ORF">F444_06805</name>
</gene>
<feature type="signal peptide" evidence="1">
    <location>
        <begin position="1"/>
        <end position="37"/>
    </location>
</feature>
<comment type="caution">
    <text evidence="2">The sequence shown here is derived from an EMBL/GenBank/DDBJ whole genome shotgun (WGS) entry which is preliminary data.</text>
</comment>
<sequence>METMDRHSEQHPGRIPALKARLLLLWWVASLLRLCGAVNCALPQPHLLGVQNATAVPLPVIVQLTTTTTPTASNRLNFVAIHNARNMPWEEKIIIDTPGRHRILAVVAMPGSPCSRTDFFVFDGYLPLETNANAKLEHPGIECPMVPELHLLILWSAMPDGEVSRNLQAIAALSDIANYPEGDYHVRVHRVFRADPGVERRIDESWYKRFYGDTYYGLYFGTSNKVDMVHVKGDGAFHVAVVEDLCPKYAYDLKRGMVLNTNMFALKNLLREESSQWYQVHSTQTRQESDADYMFLFGETGRQIFRSLRLEKQWTATQNEDLRIDDSVYILPWSRVFLAIDAMEMLGVMMQSEWYRFKLDVPEIHAELTPGMLDPNPTSSHENIHRAAFLGSSRLPLLAHLPTDSLWYKGKLEMKRVREFRVLKENSWRQHLPPCSTVGEAVTILSSQDAAVEGSLLDHVRQLQHRVDHFNHTIIVVGTSVDGPFTIWDGNHRAIALALTQPDSHMLLVYMGISPRFASPHRGSFYCP</sequence>
<evidence type="ECO:0000313" key="3">
    <source>
        <dbReference type="Proteomes" id="UP000028582"/>
    </source>
</evidence>
<proteinExistence type="predicted"/>
<evidence type="ECO:0000256" key="1">
    <source>
        <dbReference type="SAM" id="SignalP"/>
    </source>
</evidence>
<dbReference type="Proteomes" id="UP000028582">
    <property type="component" value="Unassembled WGS sequence"/>
</dbReference>
<protein>
    <submittedName>
        <fullName evidence="2">Uncharacterized protein</fullName>
    </submittedName>
</protein>
<name>A0A081AGZ8_PHYNI</name>